<keyword evidence="3" id="KW-0863">Zinc-finger</keyword>
<proteinExistence type="predicted"/>
<feature type="region of interest" description="Disordered" evidence="6">
    <location>
        <begin position="587"/>
        <end position="611"/>
    </location>
</feature>
<protein>
    <submittedName>
        <fullName evidence="8">Dimer_Tnp_hAT domain-containing protein</fullName>
    </submittedName>
</protein>
<dbReference type="GO" id="GO:0005634">
    <property type="term" value="C:nucleus"/>
    <property type="evidence" value="ECO:0007669"/>
    <property type="project" value="UniProtKB-SubCell"/>
</dbReference>
<accession>A0A8R1DTB3</accession>
<sequence>MPSPVWTLFTLKDNVVRNARCKLCRDWVTFKSNTSSLIRHALVKHNLSLENLRTMKENAKLSAFSEAPVALNNEALRTQQAVMFVSCGLSHSMAENHEYRKYCKMLNEDYVPISADTMRRDIFKLDADYRKNLKKEFAGKTNMVLLTDGWRSANEAFELYCLIAVYVDGKGEGHQRVVGVVDVADSSADNLIIAFSAELAKSGITLGQFSFFVAGCGGSNLVSLAEKLNYSRLNCVCHQLHLLMNRVTEIRALAEVLRKAKRISGTIAKSTKIKTEMRRIASQNGNKSSLPQNYSSTRWNGSRDLLNAIKSHIRTIASLDDFSGDHFTAKEMRILEIFLELSLPLQKCILQFDHENSTSSEALPHLLYAKCQIEEAAERIEKDPENSSVETELQSIKSMMSENIQNLISDLQSNKLLHLTLLADPRYAYSKVLPDEVWKESEQQFLNRFPRTLSTPKSESEDNSQSVQRKNRTIDEFLYKPASVSPHSTVRQHADVELEKYKSDVCKSRITSASDPNDYWNSKKTAFPILHSTALVLLSIPSSSCSTERIFSRAGRLIANRYRNRLNAESCSALLMTQASLGFERYRGDDDDDYYETSDEIDEGDEDSQTP</sequence>
<dbReference type="PANTHER" id="PTHR46481">
    <property type="entry name" value="ZINC FINGER BED DOMAIN-CONTAINING PROTEIN 4"/>
    <property type="match status" value="1"/>
</dbReference>
<dbReference type="AlphaFoldDB" id="A0A8R1DTB3"/>
<dbReference type="Pfam" id="PF05699">
    <property type="entry name" value="Dimer_Tnp_hAT"/>
    <property type="match status" value="1"/>
</dbReference>
<name>A0A8R1DTB3_CAEJA</name>
<keyword evidence="9" id="KW-1185">Reference proteome</keyword>
<dbReference type="InterPro" id="IPR052035">
    <property type="entry name" value="ZnF_BED_domain_contain"/>
</dbReference>
<dbReference type="GO" id="GO:0046983">
    <property type="term" value="F:protein dimerization activity"/>
    <property type="evidence" value="ECO:0007669"/>
    <property type="project" value="InterPro"/>
</dbReference>
<dbReference type="SUPFAM" id="SSF57667">
    <property type="entry name" value="beta-beta-alpha zinc fingers"/>
    <property type="match status" value="1"/>
</dbReference>
<evidence type="ECO:0000256" key="2">
    <source>
        <dbReference type="ARBA" id="ARBA00022723"/>
    </source>
</evidence>
<dbReference type="EnsemblMetazoa" id="CJA11277.1">
    <property type="protein sequence ID" value="CJA11277.1"/>
    <property type="gene ID" value="WBGene00130481"/>
</dbReference>
<comment type="subcellular location">
    <subcellularLocation>
        <location evidence="1">Nucleus</location>
    </subcellularLocation>
</comment>
<feature type="domain" description="HAT C-terminal dimerisation" evidence="7">
    <location>
        <begin position="497"/>
        <end position="579"/>
    </location>
</feature>
<keyword evidence="2" id="KW-0479">Metal-binding</keyword>
<dbReference type="SUPFAM" id="SSF53098">
    <property type="entry name" value="Ribonuclease H-like"/>
    <property type="match status" value="1"/>
</dbReference>
<dbReference type="InterPro" id="IPR036236">
    <property type="entry name" value="Znf_C2H2_sf"/>
</dbReference>
<organism evidence="8 9">
    <name type="scientific">Caenorhabditis japonica</name>
    <dbReference type="NCBI Taxonomy" id="281687"/>
    <lineage>
        <taxon>Eukaryota</taxon>
        <taxon>Metazoa</taxon>
        <taxon>Ecdysozoa</taxon>
        <taxon>Nematoda</taxon>
        <taxon>Chromadorea</taxon>
        <taxon>Rhabditida</taxon>
        <taxon>Rhabditina</taxon>
        <taxon>Rhabditomorpha</taxon>
        <taxon>Rhabditoidea</taxon>
        <taxon>Rhabditidae</taxon>
        <taxon>Peloderinae</taxon>
        <taxon>Caenorhabditis</taxon>
    </lineage>
</organism>
<keyword evidence="5" id="KW-0539">Nucleus</keyword>
<evidence type="ECO:0000256" key="4">
    <source>
        <dbReference type="ARBA" id="ARBA00022833"/>
    </source>
</evidence>
<evidence type="ECO:0000256" key="1">
    <source>
        <dbReference type="ARBA" id="ARBA00004123"/>
    </source>
</evidence>
<dbReference type="GO" id="GO:0008270">
    <property type="term" value="F:zinc ion binding"/>
    <property type="evidence" value="ECO:0007669"/>
    <property type="project" value="UniProtKB-KW"/>
</dbReference>
<dbReference type="PANTHER" id="PTHR46481:SF10">
    <property type="entry name" value="ZINC FINGER BED DOMAIN-CONTAINING PROTEIN 39"/>
    <property type="match status" value="1"/>
</dbReference>
<reference evidence="8" key="2">
    <citation type="submission" date="2022-06" db="UniProtKB">
        <authorList>
            <consortium name="EnsemblMetazoa"/>
        </authorList>
    </citation>
    <scope>IDENTIFICATION</scope>
    <source>
        <strain evidence="8">DF5081</strain>
    </source>
</reference>
<feature type="region of interest" description="Disordered" evidence="6">
    <location>
        <begin position="449"/>
        <end position="471"/>
    </location>
</feature>
<dbReference type="InterPro" id="IPR012337">
    <property type="entry name" value="RNaseH-like_sf"/>
</dbReference>
<feature type="compositionally biased region" description="Polar residues" evidence="6">
    <location>
        <begin position="452"/>
        <end position="468"/>
    </location>
</feature>
<dbReference type="Proteomes" id="UP000005237">
    <property type="component" value="Unassembled WGS sequence"/>
</dbReference>
<keyword evidence="4" id="KW-0862">Zinc</keyword>
<evidence type="ECO:0000256" key="5">
    <source>
        <dbReference type="ARBA" id="ARBA00023242"/>
    </source>
</evidence>
<evidence type="ECO:0000313" key="8">
    <source>
        <dbReference type="EnsemblMetazoa" id="CJA11277.1"/>
    </source>
</evidence>
<feature type="compositionally biased region" description="Acidic residues" evidence="6">
    <location>
        <begin position="589"/>
        <end position="611"/>
    </location>
</feature>
<evidence type="ECO:0000256" key="6">
    <source>
        <dbReference type="SAM" id="MobiDB-lite"/>
    </source>
</evidence>
<dbReference type="InterPro" id="IPR008906">
    <property type="entry name" value="HATC_C_dom"/>
</dbReference>
<reference evidence="9" key="1">
    <citation type="submission" date="2010-08" db="EMBL/GenBank/DDBJ databases">
        <authorList>
            <consortium name="Caenorhabditis japonica Sequencing Consortium"/>
            <person name="Wilson R.K."/>
        </authorList>
    </citation>
    <scope>NUCLEOTIDE SEQUENCE [LARGE SCALE GENOMIC DNA]</scope>
    <source>
        <strain evidence="9">DF5081</strain>
    </source>
</reference>
<evidence type="ECO:0000259" key="7">
    <source>
        <dbReference type="Pfam" id="PF05699"/>
    </source>
</evidence>
<evidence type="ECO:0000313" key="9">
    <source>
        <dbReference type="Proteomes" id="UP000005237"/>
    </source>
</evidence>
<evidence type="ECO:0000256" key="3">
    <source>
        <dbReference type="ARBA" id="ARBA00022771"/>
    </source>
</evidence>